<dbReference type="Pfam" id="PF06224">
    <property type="entry name" value="AlkZ-like"/>
    <property type="match status" value="1"/>
</dbReference>
<evidence type="ECO:0000313" key="1">
    <source>
        <dbReference type="EMBL" id="SFG32136.1"/>
    </source>
</evidence>
<protein>
    <recommendedName>
        <fullName evidence="3">Winged helix-turn-helix domain-containing protein</fullName>
    </recommendedName>
</protein>
<dbReference type="InterPro" id="IPR009351">
    <property type="entry name" value="AlkZ-like"/>
</dbReference>
<keyword evidence="2" id="KW-1185">Reference proteome</keyword>
<dbReference type="STRING" id="1045558.SAMN05216175_105167"/>
<accession>A0A1I2R2V4</accession>
<dbReference type="AlphaFoldDB" id="A0A1I2R2V4"/>
<evidence type="ECO:0008006" key="3">
    <source>
        <dbReference type="Google" id="ProtNLM"/>
    </source>
</evidence>
<evidence type="ECO:0000313" key="2">
    <source>
        <dbReference type="Proteomes" id="UP000198623"/>
    </source>
</evidence>
<organism evidence="1 2">
    <name type="scientific">Neptunomonas qingdaonensis</name>
    <dbReference type="NCBI Taxonomy" id="1045558"/>
    <lineage>
        <taxon>Bacteria</taxon>
        <taxon>Pseudomonadati</taxon>
        <taxon>Pseudomonadota</taxon>
        <taxon>Gammaproteobacteria</taxon>
        <taxon>Oceanospirillales</taxon>
        <taxon>Oceanospirillaceae</taxon>
        <taxon>Neptunomonas</taxon>
    </lineage>
</organism>
<dbReference type="PANTHER" id="PTHR30528:SF0">
    <property type="entry name" value="CYTOPLASMIC PROTEIN"/>
    <property type="match status" value="1"/>
</dbReference>
<reference evidence="2" key="1">
    <citation type="submission" date="2016-10" db="EMBL/GenBank/DDBJ databases">
        <authorList>
            <person name="Varghese N."/>
            <person name="Submissions S."/>
        </authorList>
    </citation>
    <scope>NUCLEOTIDE SEQUENCE [LARGE SCALE GENOMIC DNA]</scope>
    <source>
        <strain evidence="2">CGMCC 1.10971</strain>
    </source>
</reference>
<name>A0A1I2R2V4_9GAMM</name>
<dbReference type="Proteomes" id="UP000198623">
    <property type="component" value="Unassembled WGS sequence"/>
</dbReference>
<sequence>MAAQGLLQAQPFGRGLAGARNAINHLGYVQIDTISVVERAHHHVLYSRVPGFEPAMTHQLLLERDIFEYWSHAAAFLPIADFRFSLPYKHAIKSGQIHWYKTRDEKLMNELLARIRSDGPLRSRELETNTTKRAGWWDWKPAKKALEQLYMQGDLMVSDRAGFQKTYDLTERVLPSHVNLHMPGMQEFAAHIVDQQLRCHGVVSLKGLTYLRRNAELRKAVKALVNERLAQRTLEQVEVNSGEVFILETGVLERPLPRLNNRLLILSPFDNCVIQRERLKTLFQYDYQIECYVPAAKRQYGYFCLPLLYRAEFIGRMDCKAHRKNSHLEIKSLYLEHHDFNEDSVLTAFVDAIRQFCHFQQCDSVSVTNAYPKHLTQRLRSVLQPLG</sequence>
<dbReference type="PANTHER" id="PTHR30528">
    <property type="entry name" value="CYTOPLASMIC PROTEIN"/>
    <property type="match status" value="1"/>
</dbReference>
<proteinExistence type="predicted"/>
<gene>
    <name evidence="1" type="ORF">SAMN05216175_105167</name>
</gene>
<dbReference type="EMBL" id="FOOU01000005">
    <property type="protein sequence ID" value="SFG32136.1"/>
    <property type="molecule type" value="Genomic_DNA"/>
</dbReference>